<evidence type="ECO:0000313" key="2">
    <source>
        <dbReference type="EMBL" id="MFD0883112.1"/>
    </source>
</evidence>
<evidence type="ECO:0000313" key="3">
    <source>
        <dbReference type="Proteomes" id="UP001597024"/>
    </source>
</evidence>
<name>A0ABW3DJF2_9ACTN</name>
<reference evidence="3" key="1">
    <citation type="journal article" date="2019" name="Int. J. Syst. Evol. Microbiol.">
        <title>The Global Catalogue of Microorganisms (GCM) 10K type strain sequencing project: providing services to taxonomists for standard genome sequencing and annotation.</title>
        <authorList>
            <consortium name="The Broad Institute Genomics Platform"/>
            <consortium name="The Broad Institute Genome Sequencing Center for Infectious Disease"/>
            <person name="Wu L."/>
            <person name="Ma J."/>
        </authorList>
    </citation>
    <scope>NUCLEOTIDE SEQUENCE [LARGE SCALE GENOMIC DNA]</scope>
    <source>
        <strain evidence="3">CCUG 62974</strain>
    </source>
</reference>
<organism evidence="2 3">
    <name type="scientific">Streptosporangium algeriense</name>
    <dbReference type="NCBI Taxonomy" id="1682748"/>
    <lineage>
        <taxon>Bacteria</taxon>
        <taxon>Bacillati</taxon>
        <taxon>Actinomycetota</taxon>
        <taxon>Actinomycetes</taxon>
        <taxon>Streptosporangiales</taxon>
        <taxon>Streptosporangiaceae</taxon>
        <taxon>Streptosporangium</taxon>
    </lineage>
</organism>
<protein>
    <submittedName>
        <fullName evidence="2">Uncharacterized protein</fullName>
    </submittedName>
</protein>
<comment type="caution">
    <text evidence="2">The sequence shown here is derived from an EMBL/GenBank/DDBJ whole genome shotgun (WGS) entry which is preliminary data.</text>
</comment>
<feature type="compositionally biased region" description="Basic and acidic residues" evidence="1">
    <location>
        <begin position="8"/>
        <end position="23"/>
    </location>
</feature>
<sequence length="64" mass="7532">MLGRKRRREEALRQEQERQEQDRRIEAKRAAAIGGVAGAIASINAESLRRFEQETRRIEQAKRR</sequence>
<feature type="region of interest" description="Disordered" evidence="1">
    <location>
        <begin position="1"/>
        <end position="23"/>
    </location>
</feature>
<dbReference type="Proteomes" id="UP001597024">
    <property type="component" value="Unassembled WGS sequence"/>
</dbReference>
<evidence type="ECO:0000256" key="1">
    <source>
        <dbReference type="SAM" id="MobiDB-lite"/>
    </source>
</evidence>
<dbReference type="EMBL" id="JBHTHX010000007">
    <property type="protein sequence ID" value="MFD0883112.1"/>
    <property type="molecule type" value="Genomic_DNA"/>
</dbReference>
<proteinExistence type="predicted"/>
<keyword evidence="3" id="KW-1185">Reference proteome</keyword>
<gene>
    <name evidence="2" type="ORF">ACFQ08_00830</name>
</gene>
<accession>A0ABW3DJF2</accession>